<organism evidence="9 10">
    <name type="scientific">Corynebacterium nuruki</name>
    <dbReference type="NCBI Taxonomy" id="1032851"/>
    <lineage>
        <taxon>Bacteria</taxon>
        <taxon>Bacillati</taxon>
        <taxon>Actinomycetota</taxon>
        <taxon>Actinomycetes</taxon>
        <taxon>Mycobacteriales</taxon>
        <taxon>Corynebacteriaceae</taxon>
        <taxon>Corynebacterium</taxon>
    </lineage>
</organism>
<evidence type="ECO:0000256" key="3">
    <source>
        <dbReference type="ARBA" id="ARBA00022448"/>
    </source>
</evidence>
<sequence length="265" mass="27771">MTADSSDAAGAAGGGTVGDTATAGDGTRTEFTAGVRDAWTVALGLLPMGLAFGLLMSQTGFAWWWTPVFSIVIYAGSMEFLAVSLVTGGIAPLSAMLYGFLVNFRHIFYGLSYPVQAVHSPLARAYGVYALTDETYAILSSKRGVAWTQSRVLAVQIFCQLSWVVPGILGALLGSALPFEIEGLDFALTALFVVLAIEAMDAKRDLLLPVVAVAAGVVGLLVGGDQMLLVGLSIYFVFLVVRFLVDQRRAGDGRAGAGHGGEVVR</sequence>
<dbReference type="PANTHER" id="PTHR34979">
    <property type="entry name" value="INNER MEMBRANE PROTEIN YGAZ"/>
    <property type="match status" value="1"/>
</dbReference>
<evidence type="ECO:0000256" key="5">
    <source>
        <dbReference type="ARBA" id="ARBA00022692"/>
    </source>
</evidence>
<dbReference type="PANTHER" id="PTHR34979:SF1">
    <property type="entry name" value="INNER MEMBRANE PROTEIN YGAZ"/>
    <property type="match status" value="1"/>
</dbReference>
<feature type="transmembrane region" description="Helical" evidence="8">
    <location>
        <begin position="71"/>
        <end position="101"/>
    </location>
</feature>
<feature type="transmembrane region" description="Helical" evidence="8">
    <location>
        <begin position="152"/>
        <end position="177"/>
    </location>
</feature>
<name>A0A3D4T0Q0_9CORY</name>
<keyword evidence="4" id="KW-1003">Cell membrane</keyword>
<evidence type="ECO:0000256" key="4">
    <source>
        <dbReference type="ARBA" id="ARBA00022475"/>
    </source>
</evidence>
<dbReference type="GO" id="GO:0005886">
    <property type="term" value="C:plasma membrane"/>
    <property type="evidence" value="ECO:0007669"/>
    <property type="project" value="UniProtKB-SubCell"/>
</dbReference>
<dbReference type="Pfam" id="PF03591">
    <property type="entry name" value="AzlC"/>
    <property type="match status" value="1"/>
</dbReference>
<keyword evidence="7 8" id="KW-0472">Membrane</keyword>
<evidence type="ECO:0000256" key="8">
    <source>
        <dbReference type="SAM" id="Phobius"/>
    </source>
</evidence>
<evidence type="ECO:0000256" key="7">
    <source>
        <dbReference type="ARBA" id="ARBA00023136"/>
    </source>
</evidence>
<evidence type="ECO:0000313" key="10">
    <source>
        <dbReference type="Proteomes" id="UP000261739"/>
    </source>
</evidence>
<dbReference type="GO" id="GO:1903785">
    <property type="term" value="P:L-valine transmembrane transport"/>
    <property type="evidence" value="ECO:0007669"/>
    <property type="project" value="TreeGrafter"/>
</dbReference>
<feature type="transmembrane region" description="Helical" evidence="8">
    <location>
        <begin position="206"/>
        <end position="222"/>
    </location>
</feature>
<evidence type="ECO:0000256" key="6">
    <source>
        <dbReference type="ARBA" id="ARBA00022989"/>
    </source>
</evidence>
<keyword evidence="5 8" id="KW-0812">Transmembrane</keyword>
<dbReference type="InterPro" id="IPR011606">
    <property type="entry name" value="Brnchd-chn_aa_trnsp_permease"/>
</dbReference>
<feature type="transmembrane region" description="Helical" evidence="8">
    <location>
        <begin position="38"/>
        <end position="65"/>
    </location>
</feature>
<feature type="transmembrane region" description="Helical" evidence="8">
    <location>
        <begin position="228"/>
        <end position="245"/>
    </location>
</feature>
<dbReference type="EMBL" id="DQID01000259">
    <property type="protein sequence ID" value="HCT15112.1"/>
    <property type="molecule type" value="Genomic_DNA"/>
</dbReference>
<evidence type="ECO:0000313" key="9">
    <source>
        <dbReference type="EMBL" id="HCT15112.1"/>
    </source>
</evidence>
<dbReference type="Proteomes" id="UP000261739">
    <property type="component" value="Unassembled WGS sequence"/>
</dbReference>
<accession>A0A3D4T0Q0</accession>
<comment type="subcellular location">
    <subcellularLocation>
        <location evidence="1">Cell membrane</location>
        <topology evidence="1">Multi-pass membrane protein</topology>
    </subcellularLocation>
</comment>
<proteinExistence type="inferred from homology"/>
<evidence type="ECO:0000256" key="2">
    <source>
        <dbReference type="ARBA" id="ARBA00010735"/>
    </source>
</evidence>
<protein>
    <submittedName>
        <fullName evidence="9">Branched-chain amino acid ABC transporter permease</fullName>
    </submittedName>
</protein>
<feature type="transmembrane region" description="Helical" evidence="8">
    <location>
        <begin position="183"/>
        <end position="199"/>
    </location>
</feature>
<comment type="caution">
    <text evidence="9">The sequence shown here is derived from an EMBL/GenBank/DDBJ whole genome shotgun (WGS) entry which is preliminary data.</text>
</comment>
<dbReference type="AlphaFoldDB" id="A0A3D4T0Q0"/>
<comment type="similarity">
    <text evidence="2">Belongs to the AzlC family.</text>
</comment>
<keyword evidence="3" id="KW-0813">Transport</keyword>
<gene>
    <name evidence="9" type="ORF">DIW82_10120</name>
</gene>
<evidence type="ECO:0000256" key="1">
    <source>
        <dbReference type="ARBA" id="ARBA00004651"/>
    </source>
</evidence>
<reference evidence="9 10" key="1">
    <citation type="journal article" date="2018" name="Nat. Biotechnol.">
        <title>A standardized bacterial taxonomy based on genome phylogeny substantially revises the tree of life.</title>
        <authorList>
            <person name="Parks D.H."/>
            <person name="Chuvochina M."/>
            <person name="Waite D.W."/>
            <person name="Rinke C."/>
            <person name="Skarshewski A."/>
            <person name="Chaumeil P.A."/>
            <person name="Hugenholtz P."/>
        </authorList>
    </citation>
    <scope>NUCLEOTIDE SEQUENCE [LARGE SCALE GENOMIC DNA]</scope>
    <source>
        <strain evidence="9">UBA11247</strain>
    </source>
</reference>
<dbReference type="RefSeq" id="WP_010122527.1">
    <property type="nucleotide sequence ID" value="NZ_DAITTW010000001.1"/>
</dbReference>
<dbReference type="STRING" id="863239.GCA_000213935_00165"/>
<keyword evidence="6 8" id="KW-1133">Transmembrane helix</keyword>